<protein>
    <recommendedName>
        <fullName evidence="3">WXG100 family type VII secretion target</fullName>
    </recommendedName>
</protein>
<name>A0AAU2H154_9ACTN</name>
<feature type="region of interest" description="Disordered" evidence="1">
    <location>
        <begin position="1"/>
        <end position="20"/>
    </location>
</feature>
<evidence type="ECO:0000313" key="2">
    <source>
        <dbReference type="EMBL" id="WTU40907.1"/>
    </source>
</evidence>
<feature type="region of interest" description="Disordered" evidence="1">
    <location>
        <begin position="201"/>
        <end position="222"/>
    </location>
</feature>
<gene>
    <name evidence="2" type="ORF">OHV25_15535</name>
</gene>
<sequence length="222" mass="24175">MSDRGIPNPNPGGDPDLSAPRQALASITAGINDCLGELKDIGMVGQGSVGRGFTALEVSGLDMGHEGLTSEFKTFCERWEWGVRALVQEGNRFAADVGLSAGMLHEQDQYLSGSLKTLVNSVNGDPNLSEEEIAKKGWGDVLTQSPTDNADYSADSFKQAHEDVKRTVHNSAYDVQAGLMDHLADYGVIDEQTRAQVDEVSREAMDPDQAVLDRAHWERERR</sequence>
<reference evidence="2" key="1">
    <citation type="submission" date="2022-10" db="EMBL/GenBank/DDBJ databases">
        <title>The complete genomes of actinobacterial strains from the NBC collection.</title>
        <authorList>
            <person name="Joergensen T.S."/>
            <person name="Alvarez Arevalo M."/>
            <person name="Sterndorff E.B."/>
            <person name="Faurdal D."/>
            <person name="Vuksanovic O."/>
            <person name="Mourched A.-S."/>
            <person name="Charusanti P."/>
            <person name="Shaw S."/>
            <person name="Blin K."/>
            <person name="Weber T."/>
        </authorList>
    </citation>
    <scope>NUCLEOTIDE SEQUENCE</scope>
    <source>
        <strain evidence="2">NBC_00060</strain>
    </source>
</reference>
<organism evidence="2">
    <name type="scientific">Streptomyces sp. NBC_00060</name>
    <dbReference type="NCBI Taxonomy" id="2975636"/>
    <lineage>
        <taxon>Bacteria</taxon>
        <taxon>Bacillati</taxon>
        <taxon>Actinomycetota</taxon>
        <taxon>Actinomycetes</taxon>
        <taxon>Kitasatosporales</taxon>
        <taxon>Streptomycetaceae</taxon>
        <taxon>Streptomyces</taxon>
    </lineage>
</organism>
<dbReference type="EMBL" id="CP108253">
    <property type="protein sequence ID" value="WTU40907.1"/>
    <property type="molecule type" value="Genomic_DNA"/>
</dbReference>
<proteinExistence type="predicted"/>
<accession>A0AAU2H154</accession>
<evidence type="ECO:0000256" key="1">
    <source>
        <dbReference type="SAM" id="MobiDB-lite"/>
    </source>
</evidence>
<evidence type="ECO:0008006" key="3">
    <source>
        <dbReference type="Google" id="ProtNLM"/>
    </source>
</evidence>
<dbReference type="AlphaFoldDB" id="A0AAU2H154"/>